<gene>
    <name evidence="8 11" type="primary">glgA</name>
    <name evidence="11" type="ORF">GCM10023209_05180</name>
</gene>
<feature type="domain" description="Starch synthase catalytic" evidence="10">
    <location>
        <begin position="2"/>
        <end position="235"/>
    </location>
</feature>
<dbReference type="Pfam" id="PF00534">
    <property type="entry name" value="Glycos_transf_1"/>
    <property type="match status" value="1"/>
</dbReference>
<evidence type="ECO:0000256" key="8">
    <source>
        <dbReference type="HAMAP-Rule" id="MF_00484"/>
    </source>
</evidence>
<evidence type="ECO:0000313" key="12">
    <source>
        <dbReference type="Proteomes" id="UP001499910"/>
    </source>
</evidence>
<dbReference type="PANTHER" id="PTHR45825:SF11">
    <property type="entry name" value="ALPHA AMYLASE DOMAIN-CONTAINING PROTEIN"/>
    <property type="match status" value="1"/>
</dbReference>
<evidence type="ECO:0000256" key="6">
    <source>
        <dbReference type="ARBA" id="ARBA00022679"/>
    </source>
</evidence>
<dbReference type="NCBIfam" id="NF001899">
    <property type="entry name" value="PRK00654.1-2"/>
    <property type="match status" value="1"/>
</dbReference>
<dbReference type="Gene3D" id="3.40.50.2000">
    <property type="entry name" value="Glycogen Phosphorylase B"/>
    <property type="match status" value="2"/>
</dbReference>
<dbReference type="Proteomes" id="UP001499910">
    <property type="component" value="Unassembled WGS sequence"/>
</dbReference>
<dbReference type="InterPro" id="IPR013534">
    <property type="entry name" value="Starch_synth_cat_dom"/>
</dbReference>
<evidence type="ECO:0000259" key="9">
    <source>
        <dbReference type="Pfam" id="PF00534"/>
    </source>
</evidence>
<evidence type="ECO:0000256" key="5">
    <source>
        <dbReference type="ARBA" id="ARBA00022676"/>
    </source>
</evidence>
<reference evidence="12" key="1">
    <citation type="journal article" date="2019" name="Int. J. Syst. Evol. Microbiol.">
        <title>The Global Catalogue of Microorganisms (GCM) 10K type strain sequencing project: providing services to taxonomists for standard genome sequencing and annotation.</title>
        <authorList>
            <consortium name="The Broad Institute Genomics Platform"/>
            <consortium name="The Broad Institute Genome Sequencing Center for Infectious Disease"/>
            <person name="Wu L."/>
            <person name="Ma J."/>
        </authorList>
    </citation>
    <scope>NUCLEOTIDE SEQUENCE [LARGE SCALE GENOMIC DNA]</scope>
    <source>
        <strain evidence="12">JCM 18015</strain>
    </source>
</reference>
<keyword evidence="6 8" id="KW-0808">Transferase</keyword>
<dbReference type="Pfam" id="PF08323">
    <property type="entry name" value="Glyco_transf_5"/>
    <property type="match status" value="1"/>
</dbReference>
<evidence type="ECO:0000256" key="2">
    <source>
        <dbReference type="ARBA" id="ARBA00002764"/>
    </source>
</evidence>
<evidence type="ECO:0000259" key="10">
    <source>
        <dbReference type="Pfam" id="PF08323"/>
    </source>
</evidence>
<keyword evidence="7 8" id="KW-0320">Glycogen biosynthesis</keyword>
<evidence type="ECO:0000256" key="7">
    <source>
        <dbReference type="ARBA" id="ARBA00023056"/>
    </source>
</evidence>
<name>A0ABP9KUX0_9RHOB</name>
<comment type="pathway">
    <text evidence="3 8">Glycan biosynthesis; glycogen biosynthesis.</text>
</comment>
<dbReference type="CDD" id="cd03791">
    <property type="entry name" value="GT5_Glycogen_synthase_DULL1-like"/>
    <property type="match status" value="1"/>
</dbReference>
<dbReference type="InterPro" id="IPR011835">
    <property type="entry name" value="GS/SS"/>
</dbReference>
<dbReference type="EMBL" id="BAABHW010000001">
    <property type="protein sequence ID" value="GAA5066494.1"/>
    <property type="molecule type" value="Genomic_DNA"/>
</dbReference>
<keyword evidence="5 8" id="KW-0328">Glycosyltransferase</keyword>
<comment type="similarity">
    <text evidence="4 8">Belongs to the glycosyltransferase 1 family. Bacterial/plant glycogen synthase subfamily.</text>
</comment>
<dbReference type="SUPFAM" id="SSF53756">
    <property type="entry name" value="UDP-Glycosyltransferase/glycogen phosphorylase"/>
    <property type="match status" value="1"/>
</dbReference>
<dbReference type="PANTHER" id="PTHR45825">
    <property type="entry name" value="GRANULE-BOUND STARCH SYNTHASE 1, CHLOROPLASTIC/AMYLOPLASTIC"/>
    <property type="match status" value="1"/>
</dbReference>
<comment type="caution">
    <text evidence="11">The sequence shown here is derived from an EMBL/GenBank/DDBJ whole genome shotgun (WGS) entry which is preliminary data.</text>
</comment>
<evidence type="ECO:0000313" key="11">
    <source>
        <dbReference type="EMBL" id="GAA5066494.1"/>
    </source>
</evidence>
<organism evidence="11 12">
    <name type="scientific">[Roseibacterium] beibuensis</name>
    <dbReference type="NCBI Taxonomy" id="1193142"/>
    <lineage>
        <taxon>Bacteria</taxon>
        <taxon>Pseudomonadati</taxon>
        <taxon>Pseudomonadota</taxon>
        <taxon>Alphaproteobacteria</taxon>
        <taxon>Rhodobacterales</taxon>
        <taxon>Roseobacteraceae</taxon>
        <taxon>Roseicyclus</taxon>
    </lineage>
</organism>
<accession>A0ABP9KUX0</accession>
<sequence length="475" mass="50421">MKVLSVASECVPFVKTGGLADVVGALPRVMGQAGVEMRVMLPGYPGVMRAIGKAKTVLEESDLFGGAGRVVAAKAAGIDLLVLDAPHLFERDGSLYTGPGGTDWADNPERFAALSWMAARVAMEGAGKWRPDILHGHDWQAGFAPYYLKKQGSALPTILTIHNIAFHGLAPRDKLSTLRLDPADFVQDGGFEFWGQVDALKAGLVWSDKITTVSPTYARELTRPEFGAGLHGVIEARASDLAGILNGIDTEAWDPTTDPLIAAPFKTPRGKARNKAALRWEFGLPEAGGPLCVVVSRLTEQKGLDLLIEALPALVDQGGQLILLGTGEAKLEAAFRKAAHHENVAVHIGYDEGLSHRLIAGADAILVPSRFEPCGLTQLYALRYGTIPLVSLTGGLADTVIPANPAALAKGVATGIQINPLTSHALALGLLDLCTLYQDKATWARMQRNAMAQPVGWEASAAAYARLYHEVATPA</sequence>
<dbReference type="HAMAP" id="MF_00484">
    <property type="entry name" value="Glycogen_synth"/>
    <property type="match status" value="1"/>
</dbReference>
<feature type="domain" description="Glycosyl transferase family 1" evidence="9">
    <location>
        <begin position="288"/>
        <end position="432"/>
    </location>
</feature>
<evidence type="ECO:0000256" key="1">
    <source>
        <dbReference type="ARBA" id="ARBA00001478"/>
    </source>
</evidence>
<keyword evidence="12" id="KW-1185">Reference proteome</keyword>
<evidence type="ECO:0000256" key="3">
    <source>
        <dbReference type="ARBA" id="ARBA00004964"/>
    </source>
</evidence>
<dbReference type="EC" id="2.4.1.21" evidence="8"/>
<dbReference type="InterPro" id="IPR001296">
    <property type="entry name" value="Glyco_trans_1"/>
</dbReference>
<comment type="catalytic activity">
    <reaction evidence="1 8">
        <text>[(1-&gt;4)-alpha-D-glucosyl](n) + ADP-alpha-D-glucose = [(1-&gt;4)-alpha-D-glucosyl](n+1) + ADP + H(+)</text>
        <dbReference type="Rhea" id="RHEA:18189"/>
        <dbReference type="Rhea" id="RHEA-COMP:9584"/>
        <dbReference type="Rhea" id="RHEA-COMP:9587"/>
        <dbReference type="ChEBI" id="CHEBI:15378"/>
        <dbReference type="ChEBI" id="CHEBI:15444"/>
        <dbReference type="ChEBI" id="CHEBI:57498"/>
        <dbReference type="ChEBI" id="CHEBI:456216"/>
        <dbReference type="EC" id="2.4.1.21"/>
    </reaction>
</comment>
<dbReference type="NCBIfam" id="TIGR02095">
    <property type="entry name" value="glgA"/>
    <property type="match status" value="1"/>
</dbReference>
<dbReference type="RefSeq" id="WP_259546837.1">
    <property type="nucleotide sequence ID" value="NZ_BAABHW010000001.1"/>
</dbReference>
<protein>
    <recommendedName>
        <fullName evidence="8">Glycogen synthase</fullName>
        <ecNumber evidence="8">2.4.1.21</ecNumber>
    </recommendedName>
    <alternativeName>
        <fullName evidence="8">Starch [bacterial glycogen] synthase</fullName>
    </alternativeName>
</protein>
<evidence type="ECO:0000256" key="4">
    <source>
        <dbReference type="ARBA" id="ARBA00010281"/>
    </source>
</evidence>
<comment type="function">
    <text evidence="2 8">Synthesizes alpha-1,4-glucan chains using ADP-glucose.</text>
</comment>
<proteinExistence type="inferred from homology"/>
<feature type="binding site" evidence="8">
    <location>
        <position position="15"/>
    </location>
    <ligand>
        <name>ADP-alpha-D-glucose</name>
        <dbReference type="ChEBI" id="CHEBI:57498"/>
    </ligand>
</feature>